<dbReference type="Proteomes" id="UP000239504">
    <property type="component" value="Unassembled WGS sequence"/>
</dbReference>
<gene>
    <name evidence="2" type="ORF">CW354_12505</name>
</gene>
<keyword evidence="1" id="KW-0812">Transmembrane</keyword>
<feature type="transmembrane region" description="Helical" evidence="1">
    <location>
        <begin position="82"/>
        <end position="101"/>
    </location>
</feature>
<name>A0A2S7K479_9PROT</name>
<accession>A0A2S7K479</accession>
<evidence type="ECO:0000313" key="3">
    <source>
        <dbReference type="Proteomes" id="UP000239504"/>
    </source>
</evidence>
<reference evidence="2 3" key="1">
    <citation type="submission" date="2017-12" db="EMBL/GenBank/DDBJ databases">
        <authorList>
            <person name="Hurst M.R.H."/>
        </authorList>
    </citation>
    <scope>NUCLEOTIDE SEQUENCE [LARGE SCALE GENOMIC DNA]</scope>
    <source>
        <strain evidence="2 3">SY-3-19</strain>
    </source>
</reference>
<comment type="caution">
    <text evidence="2">The sequence shown here is derived from an EMBL/GenBank/DDBJ whole genome shotgun (WGS) entry which is preliminary data.</text>
</comment>
<evidence type="ECO:0000256" key="1">
    <source>
        <dbReference type="SAM" id="Phobius"/>
    </source>
</evidence>
<dbReference type="RefSeq" id="WP_104830435.1">
    <property type="nucleotide sequence ID" value="NZ_PJCH01000009.1"/>
</dbReference>
<organism evidence="2 3">
    <name type="scientific">Hyphococcus luteus</name>
    <dbReference type="NCBI Taxonomy" id="2058213"/>
    <lineage>
        <taxon>Bacteria</taxon>
        <taxon>Pseudomonadati</taxon>
        <taxon>Pseudomonadota</taxon>
        <taxon>Alphaproteobacteria</taxon>
        <taxon>Parvularculales</taxon>
        <taxon>Parvularculaceae</taxon>
        <taxon>Hyphococcus</taxon>
    </lineage>
</organism>
<protein>
    <submittedName>
        <fullName evidence="2">Uncharacterized protein</fullName>
    </submittedName>
</protein>
<keyword evidence="1" id="KW-1133">Transmembrane helix</keyword>
<proteinExistence type="predicted"/>
<feature type="transmembrane region" description="Helical" evidence="1">
    <location>
        <begin position="12"/>
        <end position="29"/>
    </location>
</feature>
<keyword evidence="3" id="KW-1185">Reference proteome</keyword>
<sequence length="105" mass="11700">MIEKRLQSRAFKAFIVVGLIAIIAAKIALEYMENPADFWTRKAVEWGDAFIVTAYGLICAALTYGAWIGLSRLLGGRPLIKSLAVIALIFLFVFLFFPLFMPLEG</sequence>
<evidence type="ECO:0000313" key="2">
    <source>
        <dbReference type="EMBL" id="PQA87248.1"/>
    </source>
</evidence>
<dbReference type="AlphaFoldDB" id="A0A2S7K479"/>
<keyword evidence="1" id="KW-0472">Membrane</keyword>
<feature type="transmembrane region" description="Helical" evidence="1">
    <location>
        <begin position="49"/>
        <end position="70"/>
    </location>
</feature>
<dbReference type="EMBL" id="PJCH01000009">
    <property type="protein sequence ID" value="PQA87248.1"/>
    <property type="molecule type" value="Genomic_DNA"/>
</dbReference>